<proteinExistence type="predicted"/>
<organism evidence="2 3">
    <name type="scientific">Clonostachys rhizophaga</name>
    <dbReference type="NCBI Taxonomy" id="160324"/>
    <lineage>
        <taxon>Eukaryota</taxon>
        <taxon>Fungi</taxon>
        <taxon>Dikarya</taxon>
        <taxon>Ascomycota</taxon>
        <taxon>Pezizomycotina</taxon>
        <taxon>Sordariomycetes</taxon>
        <taxon>Hypocreomycetidae</taxon>
        <taxon>Hypocreales</taxon>
        <taxon>Bionectriaceae</taxon>
        <taxon>Clonostachys</taxon>
    </lineage>
</organism>
<feature type="chain" id="PRO_5040366748" evidence="1">
    <location>
        <begin position="22"/>
        <end position="89"/>
    </location>
</feature>
<evidence type="ECO:0000256" key="1">
    <source>
        <dbReference type="SAM" id="SignalP"/>
    </source>
</evidence>
<reference evidence="2" key="1">
    <citation type="submission" date="2021-10" db="EMBL/GenBank/DDBJ databases">
        <authorList>
            <person name="Piombo E."/>
        </authorList>
    </citation>
    <scope>NUCLEOTIDE SEQUENCE</scope>
</reference>
<sequence length="89" mass="9572">MVVIKIAFMAMLVFTTAFAAAQPVADAEEIQVSDPRNVEDAGIDPRAITTCTSSEKTKCKNKGLTCYKVDGSAKQSKELLGRNLPPWGP</sequence>
<dbReference type="EMBL" id="CABFNQ020000743">
    <property type="protein sequence ID" value="CAH0031690.1"/>
    <property type="molecule type" value="Genomic_DNA"/>
</dbReference>
<keyword evidence="3" id="KW-1185">Reference proteome</keyword>
<evidence type="ECO:0000313" key="2">
    <source>
        <dbReference type="EMBL" id="CAH0031690.1"/>
    </source>
</evidence>
<protein>
    <submittedName>
        <fullName evidence="2">Uncharacterized protein</fullName>
    </submittedName>
</protein>
<gene>
    <name evidence="2" type="ORF">CRHIZ90672A_00014442</name>
</gene>
<comment type="caution">
    <text evidence="2">The sequence shown here is derived from an EMBL/GenBank/DDBJ whole genome shotgun (WGS) entry which is preliminary data.</text>
</comment>
<dbReference type="Proteomes" id="UP000696573">
    <property type="component" value="Unassembled WGS sequence"/>
</dbReference>
<accession>A0A9N9VUP3</accession>
<dbReference type="OrthoDB" id="10401163at2759"/>
<dbReference type="AlphaFoldDB" id="A0A9N9VUP3"/>
<name>A0A9N9VUP3_9HYPO</name>
<evidence type="ECO:0000313" key="3">
    <source>
        <dbReference type="Proteomes" id="UP000696573"/>
    </source>
</evidence>
<feature type="signal peptide" evidence="1">
    <location>
        <begin position="1"/>
        <end position="21"/>
    </location>
</feature>
<keyword evidence="1" id="KW-0732">Signal</keyword>